<accession>A0ACB8U1K1</accession>
<gene>
    <name evidence="1" type="ORF">BDY19DRAFT_994099</name>
</gene>
<comment type="caution">
    <text evidence="1">The sequence shown here is derived from an EMBL/GenBank/DDBJ whole genome shotgun (WGS) entry which is preliminary data.</text>
</comment>
<evidence type="ECO:0000313" key="2">
    <source>
        <dbReference type="Proteomes" id="UP001055072"/>
    </source>
</evidence>
<dbReference type="EMBL" id="MU274914">
    <property type="protein sequence ID" value="KAI0088173.1"/>
    <property type="molecule type" value="Genomic_DNA"/>
</dbReference>
<dbReference type="Proteomes" id="UP001055072">
    <property type="component" value="Unassembled WGS sequence"/>
</dbReference>
<evidence type="ECO:0000313" key="1">
    <source>
        <dbReference type="EMBL" id="KAI0088173.1"/>
    </source>
</evidence>
<protein>
    <submittedName>
        <fullName evidence="1">Uncharacterized protein</fullName>
    </submittedName>
</protein>
<sequence>MAAFFRQSPYLPPELITYVVDWVTRSDLTKHELGLCSLTCRYWARRCRPLVFQKLKLESPDDARTLLEYVHRPGSDIAVWMKSLILVQKEPSYPWTHLIYLRFSAKIPQLVEITHILQGPKHDPSETQRPRRIHSLHPSIPKSLPSLYNRCSRAHLDGLHLRSFSNFIHLVGTLNACTSLWCTDVSWFEQAEPTRRIALRAGKRRIMRDILLNNCTDVWVYTWLCVATDPRKTPDVSEKYSDVPYIRLDESQRLAQCVRPIFGSHKCGKLRDEPSATGFSLSITCEEEVKCAPDVRIHVNRTGSITSVAFLYSGMHGPELSLQDALLFRTSQCDWDGLDQALSKCLFLNEFLVDFCAKEDFVHAIMPKIAEKLPGSRNILRVRYRKPSNDGSLIWQDYSDKPFDSSKALRECCFLC</sequence>
<organism evidence="1 2">
    <name type="scientific">Irpex rosettiformis</name>
    <dbReference type="NCBI Taxonomy" id="378272"/>
    <lineage>
        <taxon>Eukaryota</taxon>
        <taxon>Fungi</taxon>
        <taxon>Dikarya</taxon>
        <taxon>Basidiomycota</taxon>
        <taxon>Agaricomycotina</taxon>
        <taxon>Agaricomycetes</taxon>
        <taxon>Polyporales</taxon>
        <taxon>Irpicaceae</taxon>
        <taxon>Irpex</taxon>
    </lineage>
</organism>
<keyword evidence="2" id="KW-1185">Reference proteome</keyword>
<proteinExistence type="predicted"/>
<name>A0ACB8U1K1_9APHY</name>
<reference evidence="1" key="1">
    <citation type="journal article" date="2021" name="Environ. Microbiol.">
        <title>Gene family expansions and transcriptome signatures uncover fungal adaptations to wood decay.</title>
        <authorList>
            <person name="Hage H."/>
            <person name="Miyauchi S."/>
            <person name="Viragh M."/>
            <person name="Drula E."/>
            <person name="Min B."/>
            <person name="Chaduli D."/>
            <person name="Navarro D."/>
            <person name="Favel A."/>
            <person name="Norest M."/>
            <person name="Lesage-Meessen L."/>
            <person name="Balint B."/>
            <person name="Merenyi Z."/>
            <person name="de Eugenio L."/>
            <person name="Morin E."/>
            <person name="Martinez A.T."/>
            <person name="Baldrian P."/>
            <person name="Stursova M."/>
            <person name="Martinez M.J."/>
            <person name="Novotny C."/>
            <person name="Magnuson J.K."/>
            <person name="Spatafora J.W."/>
            <person name="Maurice S."/>
            <person name="Pangilinan J."/>
            <person name="Andreopoulos W."/>
            <person name="LaButti K."/>
            <person name="Hundley H."/>
            <person name="Na H."/>
            <person name="Kuo A."/>
            <person name="Barry K."/>
            <person name="Lipzen A."/>
            <person name="Henrissat B."/>
            <person name="Riley R."/>
            <person name="Ahrendt S."/>
            <person name="Nagy L.G."/>
            <person name="Grigoriev I.V."/>
            <person name="Martin F."/>
            <person name="Rosso M.N."/>
        </authorList>
    </citation>
    <scope>NUCLEOTIDE SEQUENCE</scope>
    <source>
        <strain evidence="1">CBS 384.51</strain>
    </source>
</reference>